<dbReference type="Proteomes" id="UP001602089">
    <property type="component" value="Unassembled WGS sequence"/>
</dbReference>
<name>A0ABW6TPS0_9NOCA</name>
<protein>
    <submittedName>
        <fullName evidence="1">Uncharacterized protein</fullName>
    </submittedName>
</protein>
<accession>A0ABW6TPS0</accession>
<gene>
    <name evidence="1" type="ORF">ACFYY5_29280</name>
</gene>
<comment type="caution">
    <text evidence="1">The sequence shown here is derived from an EMBL/GenBank/DDBJ whole genome shotgun (WGS) entry which is preliminary data.</text>
</comment>
<evidence type="ECO:0000313" key="2">
    <source>
        <dbReference type="Proteomes" id="UP001602089"/>
    </source>
</evidence>
<evidence type="ECO:0000313" key="1">
    <source>
        <dbReference type="EMBL" id="MFF4026950.1"/>
    </source>
</evidence>
<keyword evidence="2" id="KW-1185">Reference proteome</keyword>
<reference evidence="1 2" key="1">
    <citation type="submission" date="2024-10" db="EMBL/GenBank/DDBJ databases">
        <title>The Natural Products Discovery Center: Release of the First 8490 Sequenced Strains for Exploring Actinobacteria Biosynthetic Diversity.</title>
        <authorList>
            <person name="Kalkreuter E."/>
            <person name="Kautsar S.A."/>
            <person name="Yang D."/>
            <person name="Bader C.D."/>
            <person name="Teijaro C.N."/>
            <person name="Fluegel L."/>
            <person name="Davis C.M."/>
            <person name="Simpson J.R."/>
            <person name="Lauterbach L."/>
            <person name="Steele A.D."/>
            <person name="Gui C."/>
            <person name="Meng S."/>
            <person name="Li G."/>
            <person name="Viehrig K."/>
            <person name="Ye F."/>
            <person name="Su P."/>
            <person name="Kiefer A.F."/>
            <person name="Nichols A."/>
            <person name="Cepeda A.J."/>
            <person name="Yan W."/>
            <person name="Fan B."/>
            <person name="Jiang Y."/>
            <person name="Adhikari A."/>
            <person name="Zheng C.-J."/>
            <person name="Schuster L."/>
            <person name="Cowan T.M."/>
            <person name="Smanski M.J."/>
            <person name="Chevrette M.G."/>
            <person name="De Carvalho L.P.S."/>
            <person name="Shen B."/>
        </authorList>
    </citation>
    <scope>NUCLEOTIDE SEQUENCE [LARGE SCALE GENOMIC DNA]</scope>
    <source>
        <strain evidence="1 2">NPDC001867</strain>
    </source>
</reference>
<sequence>MSPVDVRELVVDRLNFLVGRELAEELATLLANQDFVGGDLLPADVDYQTNMAIRDGERVPVVSRRYVTHYREIQR</sequence>
<dbReference type="RefSeq" id="WP_387132002.1">
    <property type="nucleotide sequence ID" value="NZ_JBIATK010000012.1"/>
</dbReference>
<organism evidence="1 2">
    <name type="scientific">Nocardia elegans</name>
    <dbReference type="NCBI Taxonomy" id="300029"/>
    <lineage>
        <taxon>Bacteria</taxon>
        <taxon>Bacillati</taxon>
        <taxon>Actinomycetota</taxon>
        <taxon>Actinomycetes</taxon>
        <taxon>Mycobacteriales</taxon>
        <taxon>Nocardiaceae</taxon>
        <taxon>Nocardia</taxon>
    </lineage>
</organism>
<dbReference type="EMBL" id="JBIATK010000012">
    <property type="protein sequence ID" value="MFF4026950.1"/>
    <property type="molecule type" value="Genomic_DNA"/>
</dbReference>
<proteinExistence type="predicted"/>